<comment type="caution">
    <text evidence="2">The sequence shown here is derived from an EMBL/GenBank/DDBJ whole genome shotgun (WGS) entry which is preliminary data.</text>
</comment>
<dbReference type="InterPro" id="IPR000905">
    <property type="entry name" value="Gcp-like_dom"/>
</dbReference>
<dbReference type="NCBIfam" id="TIGR03725">
    <property type="entry name" value="T6A_YeaZ"/>
    <property type="match status" value="1"/>
</dbReference>
<dbReference type="SUPFAM" id="SSF53067">
    <property type="entry name" value="Actin-like ATPase domain"/>
    <property type="match status" value="1"/>
</dbReference>
<dbReference type="EMBL" id="NOXS01000034">
    <property type="protein sequence ID" value="OYQ17541.1"/>
    <property type="molecule type" value="Genomic_DNA"/>
</dbReference>
<dbReference type="PANTHER" id="PTHR11735">
    <property type="entry name" value="TRNA N6-ADENOSINE THREONYLCARBAMOYLTRANSFERASE"/>
    <property type="match status" value="1"/>
</dbReference>
<dbReference type="GO" id="GO:0016740">
    <property type="term" value="F:transferase activity"/>
    <property type="evidence" value="ECO:0007669"/>
    <property type="project" value="UniProtKB-KW"/>
</dbReference>
<dbReference type="Proteomes" id="UP000216361">
    <property type="component" value="Unassembled WGS sequence"/>
</dbReference>
<dbReference type="AlphaFoldDB" id="A0A255XKY2"/>
<feature type="domain" description="Gcp-like" evidence="1">
    <location>
        <begin position="35"/>
        <end position="155"/>
    </location>
</feature>
<dbReference type="RefSeq" id="WP_094410198.1">
    <property type="nucleotide sequence ID" value="NZ_BMJZ01000005.1"/>
</dbReference>
<dbReference type="InterPro" id="IPR022496">
    <property type="entry name" value="T6A_TsaB"/>
</dbReference>
<name>A0A255XKY2_9PROT</name>
<evidence type="ECO:0000313" key="3">
    <source>
        <dbReference type="Proteomes" id="UP000216361"/>
    </source>
</evidence>
<protein>
    <submittedName>
        <fullName evidence="2">tRNA (Adenosine(37)-N6)-threonylcarbamoyltransferase complex dimerization subunit type 1 TsaB</fullName>
    </submittedName>
</protein>
<proteinExistence type="predicted"/>
<reference evidence="2 3" key="1">
    <citation type="submission" date="2017-07" db="EMBL/GenBank/DDBJ databases">
        <title>Elstera cyanobacteriorum sp. nov., a novel bacterium isolated from cyanobacterial aggregates in a eutrophic lake.</title>
        <authorList>
            <person name="Cai H."/>
        </authorList>
    </citation>
    <scope>NUCLEOTIDE SEQUENCE [LARGE SCALE GENOMIC DNA]</scope>
    <source>
        <strain evidence="2 3">TH019</strain>
    </source>
</reference>
<keyword evidence="3" id="KW-1185">Reference proteome</keyword>
<evidence type="ECO:0000259" key="1">
    <source>
        <dbReference type="Pfam" id="PF00814"/>
    </source>
</evidence>
<sequence>MTALLVLDASGAAVSVGLVALPGGEVLASDSLILQRGQVEALLPMVAEVRARAGIGFPDLAAVAATVGPGSFTGIRLGLAAARGIGLAAGRPVFGVGSFDAHREAVLAAAPDHPGPLLVLLDSKRHDVFAQAFNAGGAALTSPQVLSPEAVRALAERVTADEPGPLMVAGDAAALPSLDGLALTRGPGGPLPIAAVAACAVRQWQAGGAELPPASPLYLRPPDAVVPQGGGVLPHLRGPGGA</sequence>
<dbReference type="GO" id="GO:0002949">
    <property type="term" value="P:tRNA threonylcarbamoyladenosine modification"/>
    <property type="evidence" value="ECO:0007669"/>
    <property type="project" value="InterPro"/>
</dbReference>
<dbReference type="PANTHER" id="PTHR11735:SF11">
    <property type="entry name" value="TRNA THREONYLCARBAMOYLADENOSINE BIOSYNTHESIS PROTEIN TSAB"/>
    <property type="match status" value="1"/>
</dbReference>
<dbReference type="OrthoDB" id="9809995at2"/>
<dbReference type="GO" id="GO:0005829">
    <property type="term" value="C:cytosol"/>
    <property type="evidence" value="ECO:0007669"/>
    <property type="project" value="TreeGrafter"/>
</dbReference>
<gene>
    <name evidence="2" type="primary">tsaB</name>
    <name evidence="2" type="ORF">CHR90_15140</name>
</gene>
<dbReference type="Pfam" id="PF00814">
    <property type="entry name" value="TsaD"/>
    <property type="match status" value="1"/>
</dbReference>
<keyword evidence="2" id="KW-0808">Transferase</keyword>
<dbReference type="Gene3D" id="3.30.420.40">
    <property type="match status" value="2"/>
</dbReference>
<organism evidence="2 3">
    <name type="scientific">Elstera cyanobacteriorum</name>
    <dbReference type="NCBI Taxonomy" id="2022747"/>
    <lineage>
        <taxon>Bacteria</taxon>
        <taxon>Pseudomonadati</taxon>
        <taxon>Pseudomonadota</taxon>
        <taxon>Alphaproteobacteria</taxon>
        <taxon>Rhodospirillales</taxon>
        <taxon>Rhodospirillaceae</taxon>
        <taxon>Elstera</taxon>
    </lineage>
</organism>
<evidence type="ECO:0000313" key="2">
    <source>
        <dbReference type="EMBL" id="OYQ17541.1"/>
    </source>
</evidence>
<dbReference type="InterPro" id="IPR043129">
    <property type="entry name" value="ATPase_NBD"/>
</dbReference>
<accession>A0A255XKY2</accession>